<evidence type="ECO:0000313" key="2">
    <source>
        <dbReference type="Proteomes" id="UP001241377"/>
    </source>
</evidence>
<comment type="caution">
    <text evidence="1">The sequence shown here is derived from an EMBL/GenBank/DDBJ whole genome shotgun (WGS) entry which is preliminary data.</text>
</comment>
<dbReference type="Proteomes" id="UP001241377">
    <property type="component" value="Unassembled WGS sequence"/>
</dbReference>
<organism evidence="1 2">
    <name type="scientific">Naganishia cerealis</name>
    <dbReference type="NCBI Taxonomy" id="610337"/>
    <lineage>
        <taxon>Eukaryota</taxon>
        <taxon>Fungi</taxon>
        <taxon>Dikarya</taxon>
        <taxon>Basidiomycota</taxon>
        <taxon>Agaricomycotina</taxon>
        <taxon>Tremellomycetes</taxon>
        <taxon>Filobasidiales</taxon>
        <taxon>Filobasidiaceae</taxon>
        <taxon>Naganishia</taxon>
    </lineage>
</organism>
<name>A0ACC2WJ83_9TREE</name>
<keyword evidence="2" id="KW-1185">Reference proteome</keyword>
<proteinExistence type="predicted"/>
<protein>
    <submittedName>
        <fullName evidence="1">Uncharacterized protein</fullName>
    </submittedName>
</protein>
<dbReference type="EMBL" id="JASBWR010000009">
    <property type="protein sequence ID" value="KAJ9111132.1"/>
    <property type="molecule type" value="Genomic_DNA"/>
</dbReference>
<evidence type="ECO:0000313" key="1">
    <source>
        <dbReference type="EMBL" id="KAJ9111132.1"/>
    </source>
</evidence>
<accession>A0ACC2WJ83</accession>
<gene>
    <name evidence="1" type="ORF">QFC19_001331</name>
</gene>
<sequence length="142" mass="14115">MVVLGGIVPNAIHYALHIKPVLEAGETAGNGKDGNATSADVAKKGDTASSSSSAVKKDSASTLSSVPATFKYHLPTKAQMGKIDIRLIVGAAIFGLGWGMTGTCLLPSVVNAGSAVFGLTQPGAPLLFLTAVIAGLGLGGLV</sequence>
<reference evidence="1" key="1">
    <citation type="submission" date="2023-04" db="EMBL/GenBank/DDBJ databases">
        <title>Draft Genome sequencing of Naganishia species isolated from polar environments using Oxford Nanopore Technology.</title>
        <authorList>
            <person name="Leo P."/>
            <person name="Venkateswaran K."/>
        </authorList>
    </citation>
    <scope>NUCLEOTIDE SEQUENCE</scope>
    <source>
        <strain evidence="1">MNA-CCFEE 5261</strain>
    </source>
</reference>